<evidence type="ECO:0000313" key="2">
    <source>
        <dbReference type="Proteomes" id="UP000216409"/>
    </source>
</evidence>
<dbReference type="AlphaFoldDB" id="A0A256IS96"/>
<comment type="caution">
    <text evidence="1">The sequence shown here is derived from an EMBL/GenBank/DDBJ whole genome shotgun (WGS) entry which is preliminary data.</text>
</comment>
<dbReference type="Proteomes" id="UP000216409">
    <property type="component" value="Unassembled WGS sequence"/>
</dbReference>
<accession>A0A256IS96</accession>
<organism evidence="1 2">
    <name type="scientific">Halorubrum ezzemoulense</name>
    <name type="common">Halorubrum chaoviator</name>
    <dbReference type="NCBI Taxonomy" id="337243"/>
    <lineage>
        <taxon>Archaea</taxon>
        <taxon>Methanobacteriati</taxon>
        <taxon>Methanobacteriota</taxon>
        <taxon>Stenosarchaea group</taxon>
        <taxon>Halobacteria</taxon>
        <taxon>Halobacteriales</taxon>
        <taxon>Haloferacaceae</taxon>
        <taxon>Halorubrum</taxon>
    </lineage>
</organism>
<gene>
    <name evidence="1" type="ORF">DJ83_12955</name>
</gene>
<evidence type="ECO:0000313" key="1">
    <source>
        <dbReference type="EMBL" id="OYR59411.1"/>
    </source>
</evidence>
<reference evidence="1 2" key="1">
    <citation type="journal article" date="2014" name="Front. Microbiol.">
        <title>Population and genomic analysis of the genus Halorubrum.</title>
        <authorList>
            <person name="Fullmer M.S."/>
            <person name="Soucy S.M."/>
            <person name="Swithers K.S."/>
            <person name="Makkay A.M."/>
            <person name="Wheeler R."/>
            <person name="Ventosa A."/>
            <person name="Gogarten J.P."/>
            <person name="Papke R.T."/>
        </authorList>
    </citation>
    <scope>NUCLEOTIDE SEQUENCE [LARGE SCALE GENOMIC DNA]</scope>
    <source>
        <strain evidence="1 2">LD3</strain>
    </source>
</reference>
<proteinExistence type="predicted"/>
<sequence>MKHLATGGIKEATPKVDLSSIVEREAIRAETIDGDVELGRAADRKTLSEEFIPAFGKRNLKDHVRNSFDG</sequence>
<name>A0A256IS96_HALEZ</name>
<dbReference type="EMBL" id="NHOW01000148">
    <property type="protein sequence ID" value="OYR59411.1"/>
    <property type="molecule type" value="Genomic_DNA"/>
</dbReference>
<protein>
    <submittedName>
        <fullName evidence="1">Uncharacterized protein</fullName>
    </submittedName>
</protein>